<organism evidence="2 3">
    <name type="scientific">Allobranchiibius huperziae</name>
    <dbReference type="NCBI Taxonomy" id="1874116"/>
    <lineage>
        <taxon>Bacteria</taxon>
        <taxon>Bacillati</taxon>
        <taxon>Actinomycetota</taxon>
        <taxon>Actinomycetes</taxon>
        <taxon>Micrococcales</taxon>
        <taxon>Dermacoccaceae</taxon>
        <taxon>Allobranchiibius</taxon>
    </lineage>
</organism>
<evidence type="ECO:0000259" key="1">
    <source>
        <dbReference type="PROSITE" id="PS51186"/>
    </source>
</evidence>
<evidence type="ECO:0000313" key="2">
    <source>
        <dbReference type="EMBL" id="NYJ76073.1"/>
    </source>
</evidence>
<protein>
    <submittedName>
        <fullName evidence="2">RimJ/RimL family protein N-acetyltransferase</fullName>
    </submittedName>
</protein>
<dbReference type="PROSITE" id="PS51186">
    <property type="entry name" value="GNAT"/>
    <property type="match status" value="1"/>
</dbReference>
<keyword evidence="2" id="KW-0808">Transferase</keyword>
<dbReference type="PANTHER" id="PTHR43792">
    <property type="entry name" value="GNAT FAMILY, PUTATIVE (AFU_ORTHOLOGUE AFUA_3G00765)-RELATED-RELATED"/>
    <property type="match status" value="1"/>
</dbReference>
<name>A0A853DJ63_9MICO</name>
<comment type="caution">
    <text evidence="2">The sequence shown here is derived from an EMBL/GenBank/DDBJ whole genome shotgun (WGS) entry which is preliminary data.</text>
</comment>
<reference evidence="2 3" key="1">
    <citation type="submission" date="2020-07" db="EMBL/GenBank/DDBJ databases">
        <title>Sequencing the genomes of 1000 actinobacteria strains.</title>
        <authorList>
            <person name="Klenk H.-P."/>
        </authorList>
    </citation>
    <scope>NUCLEOTIDE SEQUENCE [LARGE SCALE GENOMIC DNA]</scope>
    <source>
        <strain evidence="2 3">DSM 29531</strain>
    </source>
</reference>
<dbReference type="Gene3D" id="3.40.630.30">
    <property type="match status" value="1"/>
</dbReference>
<gene>
    <name evidence="2" type="ORF">HNR15_003036</name>
</gene>
<dbReference type="SUPFAM" id="SSF55729">
    <property type="entry name" value="Acyl-CoA N-acyltransferases (Nat)"/>
    <property type="match status" value="1"/>
</dbReference>
<sequence length="191" mass="22018">MTRPVLHTPRIELHPMTPEHLPLLHRLDSDPEVMRYLIGRARTPAEIEQFWRPRCADTAADELGVGWWVGFHEGEFLGWWDLGRSDSPPGSPGRLAEAEIGWRLERRHWRQGLASEGAAELLRHAFETVELRRVWAETMAVNAGSRGVMRRIGMRHVRTDVRVWDDPLPGSEEGEVVYEITAEEWFRNTAP</sequence>
<dbReference type="Pfam" id="PF13302">
    <property type="entry name" value="Acetyltransf_3"/>
    <property type="match status" value="1"/>
</dbReference>
<dbReference type="Proteomes" id="UP000571817">
    <property type="component" value="Unassembled WGS sequence"/>
</dbReference>
<accession>A0A853DJ63</accession>
<dbReference type="InterPro" id="IPR000182">
    <property type="entry name" value="GNAT_dom"/>
</dbReference>
<dbReference type="GO" id="GO:0016747">
    <property type="term" value="F:acyltransferase activity, transferring groups other than amino-acyl groups"/>
    <property type="evidence" value="ECO:0007669"/>
    <property type="project" value="InterPro"/>
</dbReference>
<dbReference type="InterPro" id="IPR051531">
    <property type="entry name" value="N-acetyltransferase"/>
</dbReference>
<feature type="domain" description="N-acetyltransferase" evidence="1">
    <location>
        <begin position="11"/>
        <end position="183"/>
    </location>
</feature>
<dbReference type="AlphaFoldDB" id="A0A853DJ63"/>
<dbReference type="PANTHER" id="PTHR43792:SF16">
    <property type="entry name" value="N-ACETYLTRANSFERASE DOMAIN-CONTAINING PROTEIN"/>
    <property type="match status" value="1"/>
</dbReference>
<evidence type="ECO:0000313" key="3">
    <source>
        <dbReference type="Proteomes" id="UP000571817"/>
    </source>
</evidence>
<dbReference type="InterPro" id="IPR016181">
    <property type="entry name" value="Acyl_CoA_acyltransferase"/>
</dbReference>
<proteinExistence type="predicted"/>
<keyword evidence="3" id="KW-1185">Reference proteome</keyword>
<dbReference type="EMBL" id="JACCFW010000001">
    <property type="protein sequence ID" value="NYJ76073.1"/>
    <property type="molecule type" value="Genomic_DNA"/>
</dbReference>
<dbReference type="RefSeq" id="WP_179483174.1">
    <property type="nucleotide sequence ID" value="NZ_JACCFW010000001.1"/>
</dbReference>